<sequence length="301" mass="30927">MHSFAEATAVHPAAGGGFRADLDPQWAVGDKLHGGYLMAVVARAVAASATSTASATGTTAVATRSSADATSTTAVAATADSASAGGGHPHPIAMSTTFLRPPRPGAATVAVELLRAGRSAAQYRARLLQDGEPCAESLVTQGLLDDAPPWWTGQPAPELPAEDECLHLPSNPPGAAFPVHLLDVVEHRLDPACLGFAMGRPSTDGLVSGHLRLADGTDWDPLSLLVALDPSPPVSLALGIQGWAPTLSLTAYLRRLPAPGPLRMTMRAAEVTSGRMDETALLWDAKGALVAQATQLAAVRP</sequence>
<evidence type="ECO:0000259" key="2">
    <source>
        <dbReference type="Pfam" id="PF20789"/>
    </source>
</evidence>
<dbReference type="InterPro" id="IPR049450">
    <property type="entry name" value="ACOT8-like_C"/>
</dbReference>
<protein>
    <submittedName>
        <fullName evidence="3">Thioesterase family protein</fullName>
    </submittedName>
</protein>
<dbReference type="EMBL" id="CP126980">
    <property type="protein sequence ID" value="WIM92632.1"/>
    <property type="molecule type" value="Genomic_DNA"/>
</dbReference>
<reference evidence="3 4" key="1">
    <citation type="submission" date="2023-06" db="EMBL/GenBank/DDBJ databases">
        <authorList>
            <person name="Yushchuk O."/>
            <person name="Binda E."/>
            <person name="Ruckert-Reed C."/>
            <person name="Fedorenko V."/>
            <person name="Kalinowski J."/>
            <person name="Marinelli F."/>
        </authorList>
    </citation>
    <scope>NUCLEOTIDE SEQUENCE [LARGE SCALE GENOMIC DNA]</scope>
    <source>
        <strain evidence="3 4">NRRL 3884</strain>
    </source>
</reference>
<dbReference type="InterPro" id="IPR042171">
    <property type="entry name" value="Acyl-CoA_hotdog"/>
</dbReference>
<feature type="domain" description="Acyl-CoA thioesterase-like C-terminal" evidence="2">
    <location>
        <begin position="170"/>
        <end position="299"/>
    </location>
</feature>
<name>A0ABY8W552_9ACTN</name>
<organism evidence="3 4">
    <name type="scientific">Actinoplanes oblitus</name>
    <dbReference type="NCBI Taxonomy" id="3040509"/>
    <lineage>
        <taxon>Bacteria</taxon>
        <taxon>Bacillati</taxon>
        <taxon>Actinomycetota</taxon>
        <taxon>Actinomycetes</taxon>
        <taxon>Micromonosporales</taxon>
        <taxon>Micromonosporaceae</taxon>
        <taxon>Actinoplanes</taxon>
    </lineage>
</organism>
<dbReference type="Gene3D" id="2.40.160.210">
    <property type="entry name" value="Acyl-CoA thioesterase, double hotdog domain"/>
    <property type="match status" value="2"/>
</dbReference>
<dbReference type="Pfam" id="PF13622">
    <property type="entry name" value="4HBT_3"/>
    <property type="match status" value="1"/>
</dbReference>
<dbReference type="InterPro" id="IPR029069">
    <property type="entry name" value="HotDog_dom_sf"/>
</dbReference>
<evidence type="ECO:0000259" key="1">
    <source>
        <dbReference type="Pfam" id="PF13622"/>
    </source>
</evidence>
<feature type="domain" description="Acyl-CoA thioesterase-like N-terminal HotDog" evidence="1">
    <location>
        <begin position="72"/>
        <end position="141"/>
    </location>
</feature>
<dbReference type="PANTHER" id="PTHR38110:SF1">
    <property type="entry name" value="THIOESTERASE DOMAIN-CONTAINING PROTEIN"/>
    <property type="match status" value="1"/>
</dbReference>
<dbReference type="InterPro" id="IPR049449">
    <property type="entry name" value="TesB_ACOT8-like_N"/>
</dbReference>
<evidence type="ECO:0000313" key="3">
    <source>
        <dbReference type="EMBL" id="WIM92632.1"/>
    </source>
</evidence>
<dbReference type="PANTHER" id="PTHR38110">
    <property type="entry name" value="CHROMOSOME 23, WHOLE GENOME SHOTGUN SEQUENCE"/>
    <property type="match status" value="1"/>
</dbReference>
<dbReference type="SUPFAM" id="SSF54637">
    <property type="entry name" value="Thioesterase/thiol ester dehydrase-isomerase"/>
    <property type="match status" value="2"/>
</dbReference>
<dbReference type="RefSeq" id="WP_284913839.1">
    <property type="nucleotide sequence ID" value="NZ_CP126980.1"/>
</dbReference>
<dbReference type="Pfam" id="PF20789">
    <property type="entry name" value="4HBT_3C"/>
    <property type="match status" value="1"/>
</dbReference>
<keyword evidence="4" id="KW-1185">Reference proteome</keyword>
<dbReference type="InterPro" id="IPR052389">
    <property type="entry name" value="Sec_Metab_Biosynth-Assoc"/>
</dbReference>
<evidence type="ECO:0000313" key="4">
    <source>
        <dbReference type="Proteomes" id="UP001240150"/>
    </source>
</evidence>
<proteinExistence type="predicted"/>
<dbReference type="Proteomes" id="UP001240150">
    <property type="component" value="Chromosome"/>
</dbReference>
<accession>A0ABY8W552</accession>
<gene>
    <name evidence="3" type="ORF">ACTOB_004584</name>
</gene>